<dbReference type="RefSeq" id="WP_170033472.1">
    <property type="nucleotide sequence ID" value="NZ_JABDTL010000001.1"/>
</dbReference>
<keyword evidence="6 7" id="KW-0961">Cell wall biogenesis/degradation</keyword>
<feature type="active site" description="Nucleophile" evidence="7">
    <location>
        <position position="131"/>
    </location>
</feature>
<keyword evidence="3" id="KW-0808">Transferase</keyword>
<feature type="domain" description="L,D-TPase catalytic" evidence="9">
    <location>
        <begin position="27"/>
        <end position="157"/>
    </location>
</feature>
<dbReference type="Pfam" id="PF03734">
    <property type="entry name" value="YkuD"/>
    <property type="match status" value="1"/>
</dbReference>
<dbReference type="Gene3D" id="2.40.440.10">
    <property type="entry name" value="L,D-transpeptidase catalytic domain-like"/>
    <property type="match status" value="1"/>
</dbReference>
<dbReference type="PANTHER" id="PTHR30582">
    <property type="entry name" value="L,D-TRANSPEPTIDASE"/>
    <property type="match status" value="1"/>
</dbReference>
<evidence type="ECO:0000313" key="11">
    <source>
        <dbReference type="Proteomes" id="UP000582837"/>
    </source>
</evidence>
<evidence type="ECO:0000313" key="10">
    <source>
        <dbReference type="EMBL" id="MBB6070999.1"/>
    </source>
</evidence>
<keyword evidence="11" id="KW-1185">Reference proteome</keyword>
<feature type="signal peptide" evidence="8">
    <location>
        <begin position="1"/>
        <end position="23"/>
    </location>
</feature>
<dbReference type="CDD" id="cd16913">
    <property type="entry name" value="YkuD_like"/>
    <property type="match status" value="1"/>
</dbReference>
<dbReference type="UniPathway" id="UPA00219"/>
<dbReference type="EMBL" id="JACHIA010000006">
    <property type="protein sequence ID" value="MBB6070999.1"/>
    <property type="molecule type" value="Genomic_DNA"/>
</dbReference>
<name>A0A841GZ91_9BACT</name>
<dbReference type="PROSITE" id="PS52029">
    <property type="entry name" value="LD_TPASE"/>
    <property type="match status" value="1"/>
</dbReference>
<accession>A0A841GZ91</accession>
<dbReference type="GO" id="GO:0016740">
    <property type="term" value="F:transferase activity"/>
    <property type="evidence" value="ECO:0007669"/>
    <property type="project" value="UniProtKB-KW"/>
</dbReference>
<dbReference type="GO" id="GO:0071555">
    <property type="term" value="P:cell wall organization"/>
    <property type="evidence" value="ECO:0007669"/>
    <property type="project" value="UniProtKB-UniRule"/>
</dbReference>
<dbReference type="InterPro" id="IPR050979">
    <property type="entry name" value="LD-transpeptidase"/>
</dbReference>
<evidence type="ECO:0000256" key="1">
    <source>
        <dbReference type="ARBA" id="ARBA00004752"/>
    </source>
</evidence>
<dbReference type="GO" id="GO:0018104">
    <property type="term" value="P:peptidoglycan-protein cross-linking"/>
    <property type="evidence" value="ECO:0007669"/>
    <property type="project" value="TreeGrafter"/>
</dbReference>
<keyword evidence="8" id="KW-0732">Signal</keyword>
<evidence type="ECO:0000256" key="2">
    <source>
        <dbReference type="ARBA" id="ARBA00005992"/>
    </source>
</evidence>
<comment type="similarity">
    <text evidence="2">Belongs to the YkuD family.</text>
</comment>
<feature type="active site" description="Proton donor/acceptor" evidence="7">
    <location>
        <position position="113"/>
    </location>
</feature>
<evidence type="ECO:0000256" key="4">
    <source>
        <dbReference type="ARBA" id="ARBA00022960"/>
    </source>
</evidence>
<evidence type="ECO:0000256" key="6">
    <source>
        <dbReference type="ARBA" id="ARBA00023316"/>
    </source>
</evidence>
<gene>
    <name evidence="10" type="ORF">HNQ61_002621</name>
</gene>
<evidence type="ECO:0000259" key="9">
    <source>
        <dbReference type="PROSITE" id="PS52029"/>
    </source>
</evidence>
<dbReference type="InterPro" id="IPR038063">
    <property type="entry name" value="Transpep_catalytic_dom"/>
</dbReference>
<dbReference type="AlphaFoldDB" id="A0A841GZ91"/>
<evidence type="ECO:0000256" key="8">
    <source>
        <dbReference type="SAM" id="SignalP"/>
    </source>
</evidence>
<sequence>MFSIRHAVPALLAAALATAPAAAQGSMEIVVNVPAGRLDVIQDGARVRSYPVSVGTAGHATPTRQASIRRMVWNPSWTPPDAAWARDEEPASPGWGNPMGRVKIHLFEDYYVHGTPARNERLLGQPASHGCIRMRNADVMELAQLVLRADGAAVSDETVQRLVDNPRQTRELALAGRVRVRVEYRLAEADAESVTLHPDVYARARGQYQDRVRQDLSTAGADPAAALEHLAAAGVPSAPVRLPRVAAPEITPAPATALAAMPLAGGLR</sequence>
<organism evidence="10 11">
    <name type="scientific">Longimicrobium terrae</name>
    <dbReference type="NCBI Taxonomy" id="1639882"/>
    <lineage>
        <taxon>Bacteria</taxon>
        <taxon>Pseudomonadati</taxon>
        <taxon>Gemmatimonadota</taxon>
        <taxon>Longimicrobiia</taxon>
        <taxon>Longimicrobiales</taxon>
        <taxon>Longimicrobiaceae</taxon>
        <taxon>Longimicrobium</taxon>
    </lineage>
</organism>
<keyword evidence="4 7" id="KW-0133">Cell shape</keyword>
<dbReference type="GO" id="GO:0071972">
    <property type="term" value="F:peptidoglycan L,D-transpeptidase activity"/>
    <property type="evidence" value="ECO:0007669"/>
    <property type="project" value="TreeGrafter"/>
</dbReference>
<comment type="pathway">
    <text evidence="1 7">Cell wall biogenesis; peptidoglycan biosynthesis.</text>
</comment>
<dbReference type="GO" id="GO:0005576">
    <property type="term" value="C:extracellular region"/>
    <property type="evidence" value="ECO:0007669"/>
    <property type="project" value="TreeGrafter"/>
</dbReference>
<dbReference type="SUPFAM" id="SSF141523">
    <property type="entry name" value="L,D-transpeptidase catalytic domain-like"/>
    <property type="match status" value="1"/>
</dbReference>
<reference evidence="10 11" key="1">
    <citation type="submission" date="2020-08" db="EMBL/GenBank/DDBJ databases">
        <title>Genomic Encyclopedia of Type Strains, Phase IV (KMG-IV): sequencing the most valuable type-strain genomes for metagenomic binning, comparative biology and taxonomic classification.</title>
        <authorList>
            <person name="Goeker M."/>
        </authorList>
    </citation>
    <scope>NUCLEOTIDE SEQUENCE [LARGE SCALE GENOMIC DNA]</scope>
    <source>
        <strain evidence="10 11">DSM 29007</strain>
    </source>
</reference>
<evidence type="ECO:0000256" key="5">
    <source>
        <dbReference type="ARBA" id="ARBA00022984"/>
    </source>
</evidence>
<evidence type="ECO:0000256" key="3">
    <source>
        <dbReference type="ARBA" id="ARBA00022679"/>
    </source>
</evidence>
<dbReference type="GO" id="GO:0008360">
    <property type="term" value="P:regulation of cell shape"/>
    <property type="evidence" value="ECO:0007669"/>
    <property type="project" value="UniProtKB-UniRule"/>
</dbReference>
<keyword evidence="5 7" id="KW-0573">Peptidoglycan synthesis</keyword>
<dbReference type="InterPro" id="IPR005490">
    <property type="entry name" value="LD_TPept_cat_dom"/>
</dbReference>
<feature type="chain" id="PRO_5033067092" evidence="8">
    <location>
        <begin position="24"/>
        <end position="268"/>
    </location>
</feature>
<comment type="caution">
    <text evidence="10">The sequence shown here is derived from an EMBL/GenBank/DDBJ whole genome shotgun (WGS) entry which is preliminary data.</text>
</comment>
<evidence type="ECO:0000256" key="7">
    <source>
        <dbReference type="PROSITE-ProRule" id="PRU01373"/>
    </source>
</evidence>
<dbReference type="Proteomes" id="UP000582837">
    <property type="component" value="Unassembled WGS sequence"/>
</dbReference>
<proteinExistence type="inferred from homology"/>
<protein>
    <submittedName>
        <fullName evidence="10">Murein L,D-transpeptidase YcbB/YkuD</fullName>
    </submittedName>
</protein>